<reference evidence="1 2" key="1">
    <citation type="submission" date="2018-07" db="EMBL/GenBank/DDBJ databases">
        <title>A high quality draft genome assembly of the barn swallow (H. rustica rustica).</title>
        <authorList>
            <person name="Formenti G."/>
            <person name="Chiara M."/>
            <person name="Poveda L."/>
            <person name="Francoijs K.-J."/>
            <person name="Bonisoli-Alquati A."/>
            <person name="Canova L."/>
            <person name="Gianfranceschi L."/>
            <person name="Horner D.S."/>
            <person name="Saino N."/>
        </authorList>
    </citation>
    <scope>NUCLEOTIDE SEQUENCE [LARGE SCALE GENOMIC DNA]</scope>
    <source>
        <strain evidence="1">Chelidonia</strain>
        <tissue evidence="1">Blood</tissue>
    </source>
</reference>
<evidence type="ECO:0000313" key="2">
    <source>
        <dbReference type="Proteomes" id="UP000269221"/>
    </source>
</evidence>
<dbReference type="EMBL" id="QRBI01000120">
    <property type="protein sequence ID" value="RMC06745.1"/>
    <property type="molecule type" value="Genomic_DNA"/>
</dbReference>
<comment type="caution">
    <text evidence="1">The sequence shown here is derived from an EMBL/GenBank/DDBJ whole genome shotgun (WGS) entry which is preliminary data.</text>
</comment>
<dbReference type="AlphaFoldDB" id="A0A3M0K0N9"/>
<accession>A0A3M0K0N9</accession>
<organism evidence="1 2">
    <name type="scientific">Hirundo rustica rustica</name>
    <dbReference type="NCBI Taxonomy" id="333673"/>
    <lineage>
        <taxon>Eukaryota</taxon>
        <taxon>Metazoa</taxon>
        <taxon>Chordata</taxon>
        <taxon>Craniata</taxon>
        <taxon>Vertebrata</taxon>
        <taxon>Euteleostomi</taxon>
        <taxon>Archelosauria</taxon>
        <taxon>Archosauria</taxon>
        <taxon>Dinosauria</taxon>
        <taxon>Saurischia</taxon>
        <taxon>Theropoda</taxon>
        <taxon>Coelurosauria</taxon>
        <taxon>Aves</taxon>
        <taxon>Neognathae</taxon>
        <taxon>Neoaves</taxon>
        <taxon>Telluraves</taxon>
        <taxon>Australaves</taxon>
        <taxon>Passeriformes</taxon>
        <taxon>Sylvioidea</taxon>
        <taxon>Hirundinidae</taxon>
        <taxon>Hirundo</taxon>
    </lineage>
</organism>
<dbReference type="OrthoDB" id="276744at2759"/>
<evidence type="ECO:0000313" key="1">
    <source>
        <dbReference type="EMBL" id="RMC06745.1"/>
    </source>
</evidence>
<proteinExistence type="predicted"/>
<dbReference type="Proteomes" id="UP000269221">
    <property type="component" value="Unassembled WGS sequence"/>
</dbReference>
<keyword evidence="2" id="KW-1185">Reference proteome</keyword>
<protein>
    <submittedName>
        <fullName evidence="1">Uncharacterized protein</fullName>
    </submittedName>
</protein>
<sequence length="182" mass="21064">MNMVSEFLKFTIIVTADVHIQLNELEVWTYNSGASDQSNKTFDLLHLKEELHHDLQQLELHAVERYYSEVDSSEQGKDTPQPLATLLALIPRKVNIGFQYSDRPRKVLLILESVQKRTMKMVKDLDRKPYKERLRSVGLLSLEKKRLRRDLITVSIFLIGEVEGKEIISSLWQSVTGPKEMA</sequence>
<name>A0A3M0K0N9_HIRRU</name>
<gene>
    <name evidence="1" type="ORF">DUI87_16191</name>
</gene>